<dbReference type="Proteomes" id="UP000014074">
    <property type="component" value="Unassembled WGS sequence"/>
</dbReference>
<dbReference type="KEGG" id="tmn:UCRPA7_8577"/>
<dbReference type="GO" id="GO:0035197">
    <property type="term" value="F:siRNA binding"/>
    <property type="evidence" value="ECO:0007669"/>
    <property type="project" value="TreeGrafter"/>
</dbReference>
<dbReference type="InterPro" id="IPR053858">
    <property type="entry name" value="Arb2_dom"/>
</dbReference>
<feature type="region of interest" description="Disordered" evidence="1">
    <location>
        <begin position="389"/>
        <end position="413"/>
    </location>
</feature>
<dbReference type="AlphaFoldDB" id="R8B9E5"/>
<dbReference type="Pfam" id="PF22749">
    <property type="entry name" value="Arb2"/>
    <property type="match status" value="1"/>
</dbReference>
<dbReference type="OrthoDB" id="421951at2759"/>
<dbReference type="GO" id="GO:0005634">
    <property type="term" value="C:nucleus"/>
    <property type="evidence" value="ECO:0007669"/>
    <property type="project" value="TreeGrafter"/>
</dbReference>
<organism evidence="3 4">
    <name type="scientific">Phaeoacremonium minimum (strain UCR-PA7)</name>
    <name type="common">Esca disease fungus</name>
    <name type="synonym">Togninia minima</name>
    <dbReference type="NCBI Taxonomy" id="1286976"/>
    <lineage>
        <taxon>Eukaryota</taxon>
        <taxon>Fungi</taxon>
        <taxon>Dikarya</taxon>
        <taxon>Ascomycota</taxon>
        <taxon>Pezizomycotina</taxon>
        <taxon>Sordariomycetes</taxon>
        <taxon>Sordariomycetidae</taxon>
        <taxon>Togniniales</taxon>
        <taxon>Togniniaceae</taxon>
        <taxon>Phaeoacremonium</taxon>
    </lineage>
</organism>
<name>R8B9E5_PHAM7</name>
<dbReference type="EMBL" id="KB933367">
    <property type="protein sequence ID" value="EON95924.1"/>
    <property type="molecule type" value="Genomic_DNA"/>
</dbReference>
<dbReference type="GeneID" id="19329441"/>
<dbReference type="GO" id="GO:0031048">
    <property type="term" value="P:regulatory ncRNA-mediated heterochromatin formation"/>
    <property type="evidence" value="ECO:0007669"/>
    <property type="project" value="TreeGrafter"/>
</dbReference>
<feature type="domain" description="Arb2" evidence="2">
    <location>
        <begin position="17"/>
        <end position="298"/>
    </location>
</feature>
<sequence>MFRRLWSGLPKDPLFVSDLKALGYYVNDKDEIRLIANPKFYFKFFFYRNDRFNERQRFHFNEAVECLVHKRLEAEGLQKIILPFGAETSDPHIPIFVSKDIESKSRVIVIFGQSEQELGVLAHRVIGGMGGVNKGSMTSVVKAINEQTSSKHNSEPPGIILANMGALWWWPEGKRALNSRSSQAVPMKSAVHLGRYYDPKVNAVEGNATPEQHVAYIFDEVLPKLVNNQARLDVVVLGDATHFVEWHLNDDSKWAAWGPRMNSLSIVGGSYDKKYVECDGLKQFLPEKARAWAISSEELDKPLSGPDGNPNTSTFTNLGCPVFSSGEPYLIETAFIQCHKSVLKFIQEVANTTDYTNPEIVVTFADIEEGGDAWGEETDEKKLEIMTKDEFNDMVKSDEATPPKDAKKEDDEV</sequence>
<dbReference type="PANTHER" id="PTHR21357:SF4">
    <property type="entry name" value="FAM172 FAMILY PROTEIN HOMOLOG CG10038"/>
    <property type="match status" value="1"/>
</dbReference>
<dbReference type="eggNOG" id="ENOG502SGUN">
    <property type="taxonomic scope" value="Eukaryota"/>
</dbReference>
<protein>
    <submittedName>
        <fullName evidence="3">Putative arb2 domain-containing protein</fullName>
    </submittedName>
</protein>
<dbReference type="PANTHER" id="PTHR21357">
    <property type="entry name" value="FAM172 FAMILY PROTEIN HOMOLOG CG10038"/>
    <property type="match status" value="1"/>
</dbReference>
<evidence type="ECO:0000256" key="1">
    <source>
        <dbReference type="SAM" id="MobiDB-lite"/>
    </source>
</evidence>
<gene>
    <name evidence="3" type="ORF">UCRPA7_8577</name>
</gene>
<dbReference type="RefSeq" id="XP_007919280.1">
    <property type="nucleotide sequence ID" value="XM_007921089.1"/>
</dbReference>
<reference evidence="4" key="1">
    <citation type="journal article" date="2013" name="Genome Announc.">
        <title>Draft genome sequence of the ascomycete Phaeoacremonium aleophilum strain UCR-PA7, a causal agent of the esca disease complex in grapevines.</title>
        <authorList>
            <person name="Blanco-Ulate B."/>
            <person name="Rolshausen P."/>
            <person name="Cantu D."/>
        </authorList>
    </citation>
    <scope>NUCLEOTIDE SEQUENCE [LARGE SCALE GENOMIC DNA]</scope>
    <source>
        <strain evidence="4">UCR-PA7</strain>
    </source>
</reference>
<dbReference type="HOGENOM" id="CLU_027515_1_0_1"/>
<evidence type="ECO:0000313" key="4">
    <source>
        <dbReference type="Proteomes" id="UP000014074"/>
    </source>
</evidence>
<accession>R8B9E5</accession>
<proteinExistence type="predicted"/>
<keyword evidence="4" id="KW-1185">Reference proteome</keyword>
<evidence type="ECO:0000259" key="2">
    <source>
        <dbReference type="Pfam" id="PF22749"/>
    </source>
</evidence>
<evidence type="ECO:0000313" key="3">
    <source>
        <dbReference type="EMBL" id="EON95924.1"/>
    </source>
</evidence>
<dbReference type="InterPro" id="IPR048263">
    <property type="entry name" value="Arb2"/>
</dbReference>